<evidence type="ECO:0000313" key="2">
    <source>
        <dbReference type="EMBL" id="KAH9378010.1"/>
    </source>
</evidence>
<proteinExistence type="predicted"/>
<protein>
    <recommendedName>
        <fullName evidence="1">FP protein C-terminal domain-containing protein</fullName>
    </recommendedName>
</protein>
<dbReference type="VEuPathDB" id="VectorBase:HLOH_056676"/>
<name>A0A9J6GRH4_HAELO</name>
<dbReference type="OrthoDB" id="5984028at2759"/>
<feature type="domain" description="FP protein C-terminal" evidence="1">
    <location>
        <begin position="21"/>
        <end position="71"/>
    </location>
</feature>
<gene>
    <name evidence="2" type="ORF">HPB48_009386</name>
</gene>
<reference evidence="2 3" key="1">
    <citation type="journal article" date="2020" name="Cell">
        <title>Large-Scale Comparative Analyses of Tick Genomes Elucidate Their Genetic Diversity and Vector Capacities.</title>
        <authorList>
            <consortium name="Tick Genome and Microbiome Consortium (TIGMIC)"/>
            <person name="Jia N."/>
            <person name="Wang J."/>
            <person name="Shi W."/>
            <person name="Du L."/>
            <person name="Sun Y."/>
            <person name="Zhan W."/>
            <person name="Jiang J.F."/>
            <person name="Wang Q."/>
            <person name="Zhang B."/>
            <person name="Ji P."/>
            <person name="Bell-Sakyi L."/>
            <person name="Cui X.M."/>
            <person name="Yuan T.T."/>
            <person name="Jiang B.G."/>
            <person name="Yang W.F."/>
            <person name="Lam T.T."/>
            <person name="Chang Q.C."/>
            <person name="Ding S.J."/>
            <person name="Wang X.J."/>
            <person name="Zhu J.G."/>
            <person name="Ruan X.D."/>
            <person name="Zhao L."/>
            <person name="Wei J.T."/>
            <person name="Ye R.Z."/>
            <person name="Que T.C."/>
            <person name="Du C.H."/>
            <person name="Zhou Y.H."/>
            <person name="Cheng J.X."/>
            <person name="Dai P.F."/>
            <person name="Guo W.B."/>
            <person name="Han X.H."/>
            <person name="Huang E.J."/>
            <person name="Li L.F."/>
            <person name="Wei W."/>
            <person name="Gao Y.C."/>
            <person name="Liu J.Z."/>
            <person name="Shao H.Z."/>
            <person name="Wang X."/>
            <person name="Wang C.C."/>
            <person name="Yang T.C."/>
            <person name="Huo Q.B."/>
            <person name="Li W."/>
            <person name="Chen H.Y."/>
            <person name="Chen S.E."/>
            <person name="Zhou L.G."/>
            <person name="Ni X.B."/>
            <person name="Tian J.H."/>
            <person name="Sheng Y."/>
            <person name="Liu T."/>
            <person name="Pan Y.S."/>
            <person name="Xia L.Y."/>
            <person name="Li J."/>
            <person name="Zhao F."/>
            <person name="Cao W.C."/>
        </authorList>
    </citation>
    <scope>NUCLEOTIDE SEQUENCE [LARGE SCALE GENOMIC DNA]</scope>
    <source>
        <strain evidence="2">HaeL-2018</strain>
    </source>
</reference>
<dbReference type="Proteomes" id="UP000821853">
    <property type="component" value="Unassembled WGS sequence"/>
</dbReference>
<sequence length="73" mass="8685">MTDDIEYTTKHPVYINEHPCPQKKKLLGKIIAKKKELGWRFAWSRNGKVFKRKIENSKIVRIACKADLTKMRR</sequence>
<dbReference type="InterPro" id="IPR057251">
    <property type="entry name" value="FP_C"/>
</dbReference>
<dbReference type="AlphaFoldDB" id="A0A9J6GRH4"/>
<evidence type="ECO:0000313" key="3">
    <source>
        <dbReference type="Proteomes" id="UP000821853"/>
    </source>
</evidence>
<evidence type="ECO:0000259" key="1">
    <source>
        <dbReference type="Pfam" id="PF25298"/>
    </source>
</evidence>
<dbReference type="Pfam" id="PF25298">
    <property type="entry name" value="Baculo_FP_2nd"/>
    <property type="match status" value="1"/>
</dbReference>
<organism evidence="2 3">
    <name type="scientific">Haemaphysalis longicornis</name>
    <name type="common">Bush tick</name>
    <dbReference type="NCBI Taxonomy" id="44386"/>
    <lineage>
        <taxon>Eukaryota</taxon>
        <taxon>Metazoa</taxon>
        <taxon>Ecdysozoa</taxon>
        <taxon>Arthropoda</taxon>
        <taxon>Chelicerata</taxon>
        <taxon>Arachnida</taxon>
        <taxon>Acari</taxon>
        <taxon>Parasitiformes</taxon>
        <taxon>Ixodida</taxon>
        <taxon>Ixodoidea</taxon>
        <taxon>Ixodidae</taxon>
        <taxon>Haemaphysalinae</taxon>
        <taxon>Haemaphysalis</taxon>
    </lineage>
</organism>
<dbReference type="EMBL" id="JABSTR010000008">
    <property type="protein sequence ID" value="KAH9378010.1"/>
    <property type="molecule type" value="Genomic_DNA"/>
</dbReference>
<accession>A0A9J6GRH4</accession>
<keyword evidence="3" id="KW-1185">Reference proteome</keyword>
<comment type="caution">
    <text evidence="2">The sequence shown here is derived from an EMBL/GenBank/DDBJ whole genome shotgun (WGS) entry which is preliminary data.</text>
</comment>